<keyword evidence="1" id="KW-0472">Membrane</keyword>
<evidence type="ECO:0000313" key="2">
    <source>
        <dbReference type="EMBL" id="CCG52526.1"/>
    </source>
</evidence>
<keyword evidence="3" id="KW-1185">Reference proteome</keyword>
<protein>
    <submittedName>
        <fullName evidence="2">Uncharacterized protein</fullName>
    </submittedName>
</protein>
<dbReference type="EMBL" id="HE774682">
    <property type="protein sequence ID" value="CCG52526.1"/>
    <property type="molecule type" value="Genomic_DNA"/>
</dbReference>
<evidence type="ECO:0000313" key="3">
    <source>
        <dbReference type="Proteomes" id="UP000007599"/>
    </source>
</evidence>
<accession>H8XSE1</accession>
<reference evidence="3" key="2">
    <citation type="submission" date="2012-03" db="EMBL/GenBank/DDBJ databases">
        <title>Complete genome sequence of Flavobacterium indicum GPTSA100-9T, isolated from warm spring water.</title>
        <authorList>
            <person name="Barbier P."/>
            <person name="Houel A."/>
            <person name="Loux V."/>
            <person name="Poulain J."/>
            <person name="Bernardet J.-F."/>
            <person name="Touchon M."/>
            <person name="Duchaud E."/>
        </authorList>
    </citation>
    <scope>NUCLEOTIDE SEQUENCE [LARGE SCALE GENOMIC DNA]</scope>
    <source>
        <strain evidence="3">DSM 17447 / CIP 109464 / GPTSA100-9</strain>
    </source>
</reference>
<reference evidence="2 3" key="1">
    <citation type="journal article" date="2012" name="J. Bacteriol.">
        <title>Complete Genome Sequence of Flavobacterium indicum GPSTA100-9T, Isolated from Warm Spring Water.</title>
        <authorList>
            <person name="Barbier P."/>
            <person name="Houel A."/>
            <person name="Loux V."/>
            <person name="Poulain J."/>
            <person name="Bernardet J.F."/>
            <person name="Touchon M."/>
            <person name="Duchaud E."/>
        </authorList>
    </citation>
    <scope>NUCLEOTIDE SEQUENCE [LARGE SCALE GENOMIC DNA]</scope>
    <source>
        <strain evidence="3">DSM 17447 / CIP 109464 / GPTSA100-9</strain>
    </source>
</reference>
<proteinExistence type="predicted"/>
<dbReference type="HOGENOM" id="CLU_2219219_0_0_10"/>
<dbReference type="AlphaFoldDB" id="H8XSE1"/>
<evidence type="ECO:0000256" key="1">
    <source>
        <dbReference type="SAM" id="Phobius"/>
    </source>
</evidence>
<dbReference type="KEGG" id="fin:KQS_02675"/>
<dbReference type="STRING" id="1094466.KQS_02675"/>
<sequence>MIKKILSIIFYSTITFCVLSFISFLFSLAYNSINRTSPNLKIGFPLNYYNQLAVSDNCNGIDLLHGSNIKNFILNYIICVTAILIIKYKSNIKTLLTPSRNSPFGG</sequence>
<feature type="transmembrane region" description="Helical" evidence="1">
    <location>
        <begin position="7"/>
        <end position="30"/>
    </location>
</feature>
<keyword evidence="1" id="KW-0812">Transmembrane</keyword>
<gene>
    <name evidence="2" type="ordered locus">KQS_02675</name>
</gene>
<name>H8XSE1_FLAIG</name>
<dbReference type="Proteomes" id="UP000007599">
    <property type="component" value="Chromosome I"/>
</dbReference>
<organism evidence="2 3">
    <name type="scientific">Flavobacterium indicum (strain DSM 17447 / CIP 109464 / GPTSA100-9)</name>
    <dbReference type="NCBI Taxonomy" id="1094466"/>
    <lineage>
        <taxon>Bacteria</taxon>
        <taxon>Pseudomonadati</taxon>
        <taxon>Bacteroidota</taxon>
        <taxon>Flavobacteriia</taxon>
        <taxon>Flavobacteriales</taxon>
        <taxon>Flavobacteriaceae</taxon>
        <taxon>Flavobacterium</taxon>
    </lineage>
</organism>
<keyword evidence="1" id="KW-1133">Transmembrane helix</keyword>
<feature type="transmembrane region" description="Helical" evidence="1">
    <location>
        <begin position="72"/>
        <end position="90"/>
    </location>
</feature>